<proteinExistence type="predicted"/>
<keyword evidence="2" id="KW-1185">Reference proteome</keyword>
<accession>A0A6A5R3T2</accession>
<sequence length="371" mass="42168">METQNATPILRPRRTKQLLPKQLTPGKDKKLVSVAAIFNRQPELSKDFLQQAQLAPKVQKLTQKNALEELQSFQSIPSSHSPQQTAYKVSKRKSEMHPLAVEYMETSDDYRRHLYKSTTLKINTTLERLLGTLYESSLHAMSSDVADGTASPVRLTMPAKFEHEALKLYQSISAYKVGLTRTDSDGTQTQLMSTLDVRMMDYTEHVAKQKAEVEKLKRDWETTVGEIWKVGVQCLGEDAMKSMLFTQKDATELSSSPVQAESALFVPEQGTSPPPRTAHIKKRVTFEKSVADEGLSVLLKKTIDFLNQPTRLRLAPVPTMPALPKQQLDTLEAKIQELGRKEFDEYKKAKKDYKVYWQKKNERLAQVLVED</sequence>
<evidence type="ECO:0000313" key="1">
    <source>
        <dbReference type="EMBL" id="KAF1922069.1"/>
    </source>
</evidence>
<organism evidence="1 2">
    <name type="scientific">Ampelomyces quisqualis</name>
    <name type="common">Powdery mildew agent</name>
    <dbReference type="NCBI Taxonomy" id="50730"/>
    <lineage>
        <taxon>Eukaryota</taxon>
        <taxon>Fungi</taxon>
        <taxon>Dikarya</taxon>
        <taxon>Ascomycota</taxon>
        <taxon>Pezizomycotina</taxon>
        <taxon>Dothideomycetes</taxon>
        <taxon>Pleosporomycetidae</taxon>
        <taxon>Pleosporales</taxon>
        <taxon>Pleosporineae</taxon>
        <taxon>Phaeosphaeriaceae</taxon>
        <taxon>Ampelomyces</taxon>
    </lineage>
</organism>
<evidence type="ECO:0000313" key="2">
    <source>
        <dbReference type="Proteomes" id="UP000800096"/>
    </source>
</evidence>
<protein>
    <submittedName>
        <fullName evidence="1">Uncharacterized protein</fullName>
    </submittedName>
</protein>
<gene>
    <name evidence="1" type="ORF">BDU57DRAFT_554043</name>
</gene>
<dbReference type="EMBL" id="ML979132">
    <property type="protein sequence ID" value="KAF1922069.1"/>
    <property type="molecule type" value="Genomic_DNA"/>
</dbReference>
<reference evidence="1" key="1">
    <citation type="journal article" date="2020" name="Stud. Mycol.">
        <title>101 Dothideomycetes genomes: a test case for predicting lifestyles and emergence of pathogens.</title>
        <authorList>
            <person name="Haridas S."/>
            <person name="Albert R."/>
            <person name="Binder M."/>
            <person name="Bloem J."/>
            <person name="Labutti K."/>
            <person name="Salamov A."/>
            <person name="Andreopoulos B."/>
            <person name="Baker S."/>
            <person name="Barry K."/>
            <person name="Bills G."/>
            <person name="Bluhm B."/>
            <person name="Cannon C."/>
            <person name="Castanera R."/>
            <person name="Culley D."/>
            <person name="Daum C."/>
            <person name="Ezra D."/>
            <person name="Gonzalez J."/>
            <person name="Henrissat B."/>
            <person name="Kuo A."/>
            <person name="Liang C."/>
            <person name="Lipzen A."/>
            <person name="Lutzoni F."/>
            <person name="Magnuson J."/>
            <person name="Mondo S."/>
            <person name="Nolan M."/>
            <person name="Ohm R."/>
            <person name="Pangilinan J."/>
            <person name="Park H.-J."/>
            <person name="Ramirez L."/>
            <person name="Alfaro M."/>
            <person name="Sun H."/>
            <person name="Tritt A."/>
            <person name="Yoshinaga Y."/>
            <person name="Zwiers L.-H."/>
            <person name="Turgeon B."/>
            <person name="Goodwin S."/>
            <person name="Spatafora J."/>
            <person name="Crous P."/>
            <person name="Grigoriev I."/>
        </authorList>
    </citation>
    <scope>NUCLEOTIDE SEQUENCE</scope>
    <source>
        <strain evidence="1">HMLAC05119</strain>
    </source>
</reference>
<dbReference type="Proteomes" id="UP000800096">
    <property type="component" value="Unassembled WGS sequence"/>
</dbReference>
<dbReference type="AlphaFoldDB" id="A0A6A5R3T2"/>
<dbReference type="OrthoDB" id="3777651at2759"/>
<name>A0A6A5R3T2_AMPQU</name>